<dbReference type="SMART" id="SM00382">
    <property type="entry name" value="AAA"/>
    <property type="match status" value="1"/>
</dbReference>
<keyword evidence="11" id="KW-1185">Reference proteome</keyword>
<dbReference type="InterPro" id="IPR027417">
    <property type="entry name" value="P-loop_NTPase"/>
</dbReference>
<keyword evidence="5 7" id="KW-1133">Transmembrane helix</keyword>
<dbReference type="SUPFAM" id="SSF52540">
    <property type="entry name" value="P-loop containing nucleoside triphosphate hydrolases"/>
    <property type="match status" value="1"/>
</dbReference>
<evidence type="ECO:0000259" key="8">
    <source>
        <dbReference type="PROSITE" id="PS50893"/>
    </source>
</evidence>
<evidence type="ECO:0000256" key="6">
    <source>
        <dbReference type="ARBA" id="ARBA00023136"/>
    </source>
</evidence>
<evidence type="ECO:0000256" key="1">
    <source>
        <dbReference type="ARBA" id="ARBA00004651"/>
    </source>
</evidence>
<dbReference type="CDD" id="cd18548">
    <property type="entry name" value="ABC_6TM_Tm287_like"/>
    <property type="match status" value="1"/>
</dbReference>
<dbReference type="RefSeq" id="WP_129604482.1">
    <property type="nucleotide sequence ID" value="NZ_PRLL01000005.1"/>
</dbReference>
<dbReference type="InterPro" id="IPR039421">
    <property type="entry name" value="Type_1_exporter"/>
</dbReference>
<accession>A0ABY0FLU3</accession>
<dbReference type="PANTHER" id="PTHR43394:SF1">
    <property type="entry name" value="ATP-BINDING CASSETTE SUB-FAMILY B MEMBER 10, MITOCHONDRIAL"/>
    <property type="match status" value="1"/>
</dbReference>
<feature type="transmembrane region" description="Helical" evidence="7">
    <location>
        <begin position="133"/>
        <end position="151"/>
    </location>
</feature>
<dbReference type="PANTHER" id="PTHR43394">
    <property type="entry name" value="ATP-DEPENDENT PERMEASE MDL1, MITOCHONDRIAL"/>
    <property type="match status" value="1"/>
</dbReference>
<proteinExistence type="predicted"/>
<dbReference type="SUPFAM" id="SSF90123">
    <property type="entry name" value="ABC transporter transmembrane region"/>
    <property type="match status" value="1"/>
</dbReference>
<dbReference type="PROSITE" id="PS50893">
    <property type="entry name" value="ABC_TRANSPORTER_2"/>
    <property type="match status" value="1"/>
</dbReference>
<evidence type="ECO:0000313" key="11">
    <source>
        <dbReference type="Proteomes" id="UP001191004"/>
    </source>
</evidence>
<keyword evidence="6 7" id="KW-0472">Membrane</keyword>
<dbReference type="Gene3D" id="1.20.1560.10">
    <property type="entry name" value="ABC transporter type 1, transmembrane domain"/>
    <property type="match status" value="1"/>
</dbReference>
<organism evidence="10 11">
    <name type="scientific">Candidatus Nanosyncoccus nanoralicus</name>
    <dbReference type="NCBI Taxonomy" id="2171996"/>
    <lineage>
        <taxon>Bacteria</taxon>
        <taxon>Candidatus Saccharimonadota</taxon>
        <taxon>Candidatus Nanosyncoccalia</taxon>
        <taxon>Candidatus Nanosyncoccales</taxon>
        <taxon>Candidatus Nanosyncoccaceae</taxon>
        <taxon>Candidatus Nanosyncoccus</taxon>
    </lineage>
</organism>
<name>A0ABY0FLU3_9BACT</name>
<dbReference type="InterPro" id="IPR003593">
    <property type="entry name" value="AAA+_ATPase"/>
</dbReference>
<reference evidence="10 11" key="2">
    <citation type="journal article" date="2020" name="Cell Rep.">
        <title>Acquisition and Adaptation of Ultra-small Parasitic Reduced Genome Bacteria to Mammalian Hosts.</title>
        <authorList>
            <person name="McLean J.S."/>
            <person name="Bor B."/>
            <person name="Kerns K.A."/>
            <person name="Liu Q."/>
            <person name="To T.T."/>
            <person name="Solden L."/>
            <person name="Hendrickson E.L."/>
            <person name="Wrighton K."/>
            <person name="Shi W."/>
            <person name="He X."/>
        </authorList>
    </citation>
    <scope>NUCLEOTIDE SEQUENCE [LARGE SCALE GENOMIC DNA]</scope>
    <source>
        <strain evidence="10 11">TM7_KMM_G3_1_HOT_351</strain>
    </source>
</reference>
<dbReference type="Pfam" id="PF00005">
    <property type="entry name" value="ABC_tran"/>
    <property type="match status" value="1"/>
</dbReference>
<feature type="domain" description="ABC transporter" evidence="8">
    <location>
        <begin position="332"/>
        <end position="567"/>
    </location>
</feature>
<feature type="domain" description="ABC transmembrane type-1" evidence="9">
    <location>
        <begin position="16"/>
        <end position="298"/>
    </location>
</feature>
<evidence type="ECO:0000313" key="10">
    <source>
        <dbReference type="EMBL" id="RYC73695.1"/>
    </source>
</evidence>
<comment type="subcellular location">
    <subcellularLocation>
        <location evidence="1">Cell membrane</location>
        <topology evidence="1">Multi-pass membrane protein</topology>
    </subcellularLocation>
</comment>
<sequence length="596" mass="66530">MLKLFKYMKPYFWQCLVLVLAVGLQVFGTLMLPTMMADIVNNGINNNDTDYIFRTGIFMFLVTVVSALGTLVSSYFSTKVSAGISRDMKRDLFAKVLSFSITETEQFSTASLVTRTTNDVSQVQQTMVMCLSMLVRAPLMAVGAVVQAFVVAPDMTWIIALAIGILLIFSIVIIGSVMPKFAVFQKMMDRINLLTRENLTGVRVIRALNKEDYEEKKFKKANEELTKTDLSIVRIMQLQTPIMMLVFNMTSLFAIWVGVSRLSFDMSYLGKMIAFMQYATQVIMSFLFLTMLFVLIPRANVSAKRINEVLATKSKIVFPEKSLDTPKSKTSVEFRNVSFGYKTTDGKILDNINFIAEAGKTTAFIGSTGSGKSTLINLVPRFYDATEGQILINGVEIQNYSEADLINRIGLVPQKGYLFGGTVRSNILFGVKNGSDEQMKKAAEVAQAAEFIEKMPKKYDTEISEGGTNVSGGQRQRLSIARAVAKNPEIYVFDDAFSALDMKTDRNLRKALKKITEDSVVLVVAQRINTIRDAEQIIVLEQGKIVGKGTHYELLKNCPVYLEIAKSQFSEKELEAELALTHGKNTENRMSQKGEK</sequence>
<evidence type="ECO:0000256" key="5">
    <source>
        <dbReference type="ARBA" id="ARBA00022989"/>
    </source>
</evidence>
<keyword evidence="2 7" id="KW-0812">Transmembrane</keyword>
<keyword evidence="4 10" id="KW-0067">ATP-binding</keyword>
<dbReference type="PROSITE" id="PS50929">
    <property type="entry name" value="ABC_TM1F"/>
    <property type="match status" value="1"/>
</dbReference>
<feature type="transmembrane region" description="Helical" evidence="7">
    <location>
        <begin position="52"/>
        <end position="76"/>
    </location>
</feature>
<feature type="transmembrane region" description="Helical" evidence="7">
    <location>
        <begin position="242"/>
        <end position="263"/>
    </location>
</feature>
<reference evidence="10 11" key="1">
    <citation type="journal article" date="2018" name="bioRxiv">
        <title>Evidence of independent acquisition and adaption of ultra-small bacteria to human hosts across the highly diverse yet reduced genomes of the phylum Saccharibacteria.</title>
        <authorList>
            <person name="McLean J.S."/>
            <person name="Bor B."/>
            <person name="To T.T."/>
            <person name="Liu Q."/>
            <person name="Kearns K.A."/>
            <person name="Solden L.M."/>
            <person name="Wrighton K.C."/>
            <person name="He X."/>
            <person name="Shi W."/>
        </authorList>
    </citation>
    <scope>NUCLEOTIDE SEQUENCE [LARGE SCALE GENOMIC DNA]</scope>
    <source>
        <strain evidence="10 11">TM7_KMM_G3_1_HOT_351</strain>
    </source>
</reference>
<dbReference type="Proteomes" id="UP001191004">
    <property type="component" value="Unassembled WGS sequence"/>
</dbReference>
<evidence type="ECO:0000256" key="7">
    <source>
        <dbReference type="SAM" id="Phobius"/>
    </source>
</evidence>
<comment type="caution">
    <text evidence="10">The sequence shown here is derived from an EMBL/GenBank/DDBJ whole genome shotgun (WGS) entry which is preliminary data.</text>
</comment>
<dbReference type="PROSITE" id="PS00211">
    <property type="entry name" value="ABC_TRANSPORTER_1"/>
    <property type="match status" value="1"/>
</dbReference>
<dbReference type="GO" id="GO:0005524">
    <property type="term" value="F:ATP binding"/>
    <property type="evidence" value="ECO:0007669"/>
    <property type="project" value="UniProtKB-KW"/>
</dbReference>
<dbReference type="Gene3D" id="3.40.50.300">
    <property type="entry name" value="P-loop containing nucleotide triphosphate hydrolases"/>
    <property type="match status" value="1"/>
</dbReference>
<evidence type="ECO:0000256" key="3">
    <source>
        <dbReference type="ARBA" id="ARBA00022741"/>
    </source>
</evidence>
<dbReference type="InterPro" id="IPR011527">
    <property type="entry name" value="ABC1_TM_dom"/>
</dbReference>
<dbReference type="Pfam" id="PF00664">
    <property type="entry name" value="ABC_membrane"/>
    <property type="match status" value="1"/>
</dbReference>
<evidence type="ECO:0000259" key="9">
    <source>
        <dbReference type="PROSITE" id="PS50929"/>
    </source>
</evidence>
<feature type="transmembrane region" description="Helical" evidence="7">
    <location>
        <begin position="12"/>
        <end position="32"/>
    </location>
</feature>
<dbReference type="InterPro" id="IPR003439">
    <property type="entry name" value="ABC_transporter-like_ATP-bd"/>
</dbReference>
<keyword evidence="3" id="KW-0547">Nucleotide-binding</keyword>
<dbReference type="InterPro" id="IPR017871">
    <property type="entry name" value="ABC_transporter-like_CS"/>
</dbReference>
<dbReference type="InterPro" id="IPR036640">
    <property type="entry name" value="ABC1_TM_sf"/>
</dbReference>
<evidence type="ECO:0000256" key="4">
    <source>
        <dbReference type="ARBA" id="ARBA00022840"/>
    </source>
</evidence>
<feature type="transmembrane region" description="Helical" evidence="7">
    <location>
        <begin position="275"/>
        <end position="296"/>
    </location>
</feature>
<evidence type="ECO:0000256" key="2">
    <source>
        <dbReference type="ARBA" id="ARBA00022692"/>
    </source>
</evidence>
<dbReference type="EMBL" id="PRLL01000005">
    <property type="protein sequence ID" value="RYC73695.1"/>
    <property type="molecule type" value="Genomic_DNA"/>
</dbReference>
<gene>
    <name evidence="10" type="ORF">G3KMM_00261</name>
</gene>
<protein>
    <submittedName>
        <fullName evidence="10">ABC transporter ATP-binding protein</fullName>
    </submittedName>
</protein>
<feature type="transmembrane region" description="Helical" evidence="7">
    <location>
        <begin position="157"/>
        <end position="178"/>
    </location>
</feature>